<organism evidence="1 2">
    <name type="scientific">Pseudomonas fluorescens</name>
    <dbReference type="NCBI Taxonomy" id="294"/>
    <lineage>
        <taxon>Bacteria</taxon>
        <taxon>Pseudomonadati</taxon>
        <taxon>Pseudomonadota</taxon>
        <taxon>Gammaproteobacteria</taxon>
        <taxon>Pseudomonadales</taxon>
        <taxon>Pseudomonadaceae</taxon>
        <taxon>Pseudomonas</taxon>
    </lineage>
</organism>
<evidence type="ECO:0000313" key="2">
    <source>
        <dbReference type="Proteomes" id="UP000061348"/>
    </source>
</evidence>
<sequence>MFQLLDHHHATTTGDDETVTLGVVSAGGFFWGFVVLGGQGTHGVEQERLAPMLFFTAAGKHDVLLAQLDLLNGSPDAVGAGGACGGDRVVHALDLEWRSQAGGNGAAHGPRYTVRANALHAFFAQDVQRFHLVEGRCAAGAGDQAGAYVRNLVFAQAGVGDRVFHGQVGVGGSVADEAIDLAIDQFFEGQVNGAGNLATQTHFGIFRVEADARATCTQVSGDGLFVIAQARNDAQTSDNDAAHADNP</sequence>
<name>A0A109LGZ0_PSEFL</name>
<reference evidence="1 2" key="1">
    <citation type="submission" date="2015-05" db="EMBL/GenBank/DDBJ databases">
        <title>A genomic and transcriptomic approach to investigate the blue pigment phenotype in Pseudomonas fluorescens.</title>
        <authorList>
            <person name="Andreani N.A."/>
            <person name="Cardazzo B."/>
        </authorList>
    </citation>
    <scope>NUCLEOTIDE SEQUENCE [LARGE SCALE GENOMIC DNA]</scope>
    <source>
        <strain evidence="1 2">Ps_22</strain>
    </source>
</reference>
<gene>
    <name evidence="1" type="ORF">PFLmoz3_03307</name>
</gene>
<dbReference type="EMBL" id="LCYA01000078">
    <property type="protein sequence ID" value="KWV87458.1"/>
    <property type="molecule type" value="Genomic_DNA"/>
</dbReference>
<comment type="caution">
    <text evidence="1">The sequence shown here is derived from an EMBL/GenBank/DDBJ whole genome shotgun (WGS) entry which is preliminary data.</text>
</comment>
<protein>
    <submittedName>
        <fullName evidence="1">Uncharacterized protein</fullName>
    </submittedName>
</protein>
<proteinExistence type="predicted"/>
<evidence type="ECO:0000313" key="1">
    <source>
        <dbReference type="EMBL" id="KWV87458.1"/>
    </source>
</evidence>
<dbReference type="Proteomes" id="UP000061348">
    <property type="component" value="Unassembled WGS sequence"/>
</dbReference>
<dbReference type="AlphaFoldDB" id="A0A109LGZ0"/>
<accession>A0A109LGZ0</accession>